<reference evidence="3" key="1">
    <citation type="journal article" date="2019" name="Int. J. Syst. Evol. Microbiol.">
        <title>The Global Catalogue of Microorganisms (GCM) 10K type strain sequencing project: providing services to taxonomists for standard genome sequencing and annotation.</title>
        <authorList>
            <consortium name="The Broad Institute Genomics Platform"/>
            <consortium name="The Broad Institute Genome Sequencing Center for Infectious Disease"/>
            <person name="Wu L."/>
            <person name="Ma J."/>
        </authorList>
    </citation>
    <scope>NUCLEOTIDE SEQUENCE [LARGE SCALE GENOMIC DNA]</scope>
    <source>
        <strain evidence="3">JCM 17498</strain>
    </source>
</reference>
<evidence type="ECO:0000313" key="3">
    <source>
        <dbReference type="Proteomes" id="UP001500523"/>
    </source>
</evidence>
<sequence>MLPYDAKHPVGVNPPPRRDVSAEEFDDALAQVAAVAFEETRWHFFPFLPQKGNSEISPDLPLGKQGACGVHRGPIVRQPTTRSCPKRLNMQ</sequence>
<dbReference type="EMBL" id="BAABBF010000016">
    <property type="protein sequence ID" value="GAA3725384.1"/>
    <property type="molecule type" value="Genomic_DNA"/>
</dbReference>
<proteinExistence type="predicted"/>
<feature type="region of interest" description="Disordered" evidence="1">
    <location>
        <begin position="71"/>
        <end position="91"/>
    </location>
</feature>
<gene>
    <name evidence="2" type="ORF">GCM10022268_36600</name>
</gene>
<keyword evidence="3" id="KW-1185">Reference proteome</keyword>
<dbReference type="Proteomes" id="UP001500523">
    <property type="component" value="Unassembled WGS sequence"/>
</dbReference>
<evidence type="ECO:0000313" key="2">
    <source>
        <dbReference type="EMBL" id="GAA3725384.1"/>
    </source>
</evidence>
<organism evidence="2 3">
    <name type="scientific">Sphingomonas cynarae</name>
    <dbReference type="NCBI Taxonomy" id="930197"/>
    <lineage>
        <taxon>Bacteria</taxon>
        <taxon>Pseudomonadati</taxon>
        <taxon>Pseudomonadota</taxon>
        <taxon>Alphaproteobacteria</taxon>
        <taxon>Sphingomonadales</taxon>
        <taxon>Sphingomonadaceae</taxon>
        <taxon>Sphingomonas</taxon>
    </lineage>
</organism>
<comment type="caution">
    <text evidence="2">The sequence shown here is derived from an EMBL/GenBank/DDBJ whole genome shotgun (WGS) entry which is preliminary data.</text>
</comment>
<name>A0ABP7EVB1_9SPHN</name>
<accession>A0ABP7EVB1</accession>
<protein>
    <submittedName>
        <fullName evidence="2">Uncharacterized protein</fullName>
    </submittedName>
</protein>
<evidence type="ECO:0000256" key="1">
    <source>
        <dbReference type="SAM" id="MobiDB-lite"/>
    </source>
</evidence>